<proteinExistence type="predicted"/>
<sequence length="82" mass="9060">MNALPAIYLDATARNVLPFCEGRRRLGLGFDIPGQETVRVALTLESARFLMTSLEEYIKAAESPKPREHAIWELGWATDGGA</sequence>
<comment type="caution">
    <text evidence="1">The sequence shown here is derived from an EMBL/GenBank/DDBJ whole genome shotgun (WGS) entry which is preliminary data.</text>
</comment>
<name>A0ABW5UPA9_9BURK</name>
<dbReference type="EMBL" id="JBHUMV010000003">
    <property type="protein sequence ID" value="MFD2754270.1"/>
    <property type="molecule type" value="Genomic_DNA"/>
</dbReference>
<protein>
    <submittedName>
        <fullName evidence="1">Uncharacterized protein</fullName>
    </submittedName>
</protein>
<evidence type="ECO:0000313" key="1">
    <source>
        <dbReference type="EMBL" id="MFD2754270.1"/>
    </source>
</evidence>
<dbReference type="RefSeq" id="WP_066481694.1">
    <property type="nucleotide sequence ID" value="NZ_BCNT01000016.1"/>
</dbReference>
<reference evidence="2" key="1">
    <citation type="journal article" date="2019" name="Int. J. Syst. Evol. Microbiol.">
        <title>The Global Catalogue of Microorganisms (GCM) 10K type strain sequencing project: providing services to taxonomists for standard genome sequencing and annotation.</title>
        <authorList>
            <consortium name="The Broad Institute Genomics Platform"/>
            <consortium name="The Broad Institute Genome Sequencing Center for Infectious Disease"/>
            <person name="Wu L."/>
            <person name="Ma J."/>
        </authorList>
    </citation>
    <scope>NUCLEOTIDE SEQUENCE [LARGE SCALE GENOMIC DNA]</scope>
    <source>
        <strain evidence="2">TISTR 1906</strain>
    </source>
</reference>
<accession>A0ABW5UPA9</accession>
<keyword evidence="2" id="KW-1185">Reference proteome</keyword>
<evidence type="ECO:0000313" key="2">
    <source>
        <dbReference type="Proteomes" id="UP001597463"/>
    </source>
</evidence>
<dbReference type="Proteomes" id="UP001597463">
    <property type="component" value="Unassembled WGS sequence"/>
</dbReference>
<organism evidence="1 2">
    <name type="scientific">Comamonas terrae</name>
    <dbReference type="NCBI Taxonomy" id="673548"/>
    <lineage>
        <taxon>Bacteria</taxon>
        <taxon>Pseudomonadati</taxon>
        <taxon>Pseudomonadota</taxon>
        <taxon>Betaproteobacteria</taxon>
        <taxon>Burkholderiales</taxon>
        <taxon>Comamonadaceae</taxon>
        <taxon>Comamonas</taxon>
    </lineage>
</organism>
<gene>
    <name evidence="1" type="ORF">ACFSW6_09230</name>
</gene>